<dbReference type="InterPro" id="IPR036514">
    <property type="entry name" value="SGNH_hydro_sf"/>
</dbReference>
<sequence>MRQARFLIPFLVELGLGYVDPFNENLARDLDPSIGFIPNGNIPKYVTPPMNQDITEWFAIGDAFSAGIGADVPSDSLNEGCSRFKMSYPNQMNEDTRFPGHSDSRTFVFASCSDADMQDVVNRQIGLLLPEMRSNFPAMRKPQIGTVSLSWSDLGFADIMNSCIYQWAGNGKGKGCAVSLAAINSTLNDPQKAFQQRILDSLEKILIKGRGVNPSFQLYVTGLNDVIREVVDNLEATVGGVYFVDEFDKNFDGHRFCEDESDSSYHEAPTDQRTWFIHPSSPYQDFSSTGGSTTGSFFDLVDSILIPPKDGKSTADQIKAAKGDPSALNPAYDSMDSMTESLNELAQKDPMYAALPVSWARIMHPKGAGYQAMSSAVIDKVLKFNTGPTDPGYAQGLHCTGSEVNKFLSRDELNRKIGIFCADAARQKEHDYNSGSISRTHNTDTRYEVRFGIDWPQGLDISDNMESNCINNMTAIMDSCGGNDPGNPLNWKRGGRFGAGWVNYDIVPTVDQGYTPGTCSFHLGEHEQWKGTDGPGTQRTYTYFLELGTMKDGAGKTIGTLGFAPNGRDPAFIEAGDDHSLFWDSNLPDQLVITPEAAGNPRDYMQFTIGSQSWRTSTDTGDARCDTGAWSSGSSPRNRTMDCFFLC</sequence>
<evidence type="ECO:0000313" key="2">
    <source>
        <dbReference type="Proteomes" id="UP000286045"/>
    </source>
</evidence>
<gene>
    <name evidence="1" type="ORF">EKO27_g9124</name>
</gene>
<protein>
    <recommendedName>
        <fullName evidence="3">SGNH hydrolase-type esterase domain-containing protein</fullName>
    </recommendedName>
</protein>
<dbReference type="EMBL" id="RYZI01000380">
    <property type="protein sequence ID" value="RWA05984.1"/>
    <property type="molecule type" value="Genomic_DNA"/>
</dbReference>
<dbReference type="PANTHER" id="PTHR37981">
    <property type="entry name" value="LIPASE 2"/>
    <property type="match status" value="1"/>
</dbReference>
<dbReference type="STRING" id="363999.A0A439CUW5"/>
<dbReference type="GO" id="GO:0006629">
    <property type="term" value="P:lipid metabolic process"/>
    <property type="evidence" value="ECO:0007669"/>
    <property type="project" value="TreeGrafter"/>
</dbReference>
<evidence type="ECO:0008006" key="3">
    <source>
        <dbReference type="Google" id="ProtNLM"/>
    </source>
</evidence>
<dbReference type="Gene3D" id="3.40.50.1110">
    <property type="entry name" value="SGNH hydrolase"/>
    <property type="match status" value="1"/>
</dbReference>
<dbReference type="Proteomes" id="UP000286045">
    <property type="component" value="Unassembled WGS sequence"/>
</dbReference>
<reference evidence="1 2" key="1">
    <citation type="submission" date="2018-12" db="EMBL/GenBank/DDBJ databases">
        <title>Draft genome sequence of Xylaria grammica IHI A82.</title>
        <authorList>
            <person name="Buettner E."/>
            <person name="Kellner H."/>
        </authorList>
    </citation>
    <scope>NUCLEOTIDE SEQUENCE [LARGE SCALE GENOMIC DNA]</scope>
    <source>
        <strain evidence="1 2">IHI A82</strain>
    </source>
</reference>
<name>A0A439CUW5_9PEZI</name>
<dbReference type="PANTHER" id="PTHR37981:SF1">
    <property type="entry name" value="SGNH HYDROLASE-TYPE ESTERASE DOMAIN-CONTAINING PROTEIN"/>
    <property type="match status" value="1"/>
</dbReference>
<evidence type="ECO:0000313" key="1">
    <source>
        <dbReference type="EMBL" id="RWA05984.1"/>
    </source>
</evidence>
<dbReference type="SUPFAM" id="SSF52266">
    <property type="entry name" value="SGNH hydrolase"/>
    <property type="match status" value="1"/>
</dbReference>
<keyword evidence="2" id="KW-1185">Reference proteome</keyword>
<comment type="caution">
    <text evidence="1">The sequence shown here is derived from an EMBL/GenBank/DDBJ whole genome shotgun (WGS) entry which is preliminary data.</text>
</comment>
<dbReference type="AlphaFoldDB" id="A0A439CUW5"/>
<dbReference type="GO" id="GO:0016788">
    <property type="term" value="F:hydrolase activity, acting on ester bonds"/>
    <property type="evidence" value="ECO:0007669"/>
    <property type="project" value="InterPro"/>
</dbReference>
<organism evidence="1 2">
    <name type="scientific">Xylaria grammica</name>
    <dbReference type="NCBI Taxonomy" id="363999"/>
    <lineage>
        <taxon>Eukaryota</taxon>
        <taxon>Fungi</taxon>
        <taxon>Dikarya</taxon>
        <taxon>Ascomycota</taxon>
        <taxon>Pezizomycotina</taxon>
        <taxon>Sordariomycetes</taxon>
        <taxon>Xylariomycetidae</taxon>
        <taxon>Xylariales</taxon>
        <taxon>Xylariaceae</taxon>
        <taxon>Xylaria</taxon>
    </lineage>
</organism>
<accession>A0A439CUW5</accession>
<dbReference type="Pfam" id="PF18647">
    <property type="entry name" value="Fungal_lectin_2"/>
    <property type="match status" value="1"/>
</dbReference>
<dbReference type="InterPro" id="IPR037460">
    <property type="entry name" value="SEST-like"/>
</dbReference>
<proteinExistence type="predicted"/>